<dbReference type="Pfam" id="PF13267">
    <property type="entry name" value="DUF4058"/>
    <property type="match status" value="1"/>
</dbReference>
<dbReference type="KEGG" id="mpro:BJP34_11690"/>
<dbReference type="STRING" id="1458985.BJP34_11690"/>
<evidence type="ECO:0008006" key="3">
    <source>
        <dbReference type="Google" id="ProtNLM"/>
    </source>
</evidence>
<dbReference type="Proteomes" id="UP000177870">
    <property type="component" value="Chromosome"/>
</dbReference>
<sequence length="258" mass="29165">MPNPFPGMNPYLEQPEYWSDFHNQLVAALARALIPKLLPKYRVVTDKWVYKIAGSTKIAIGRPDVTVQQSRDASAAMATAVAVSEPLVQPIKVAVPLREEVRQSYIEVKDVATKEVVTAIEVISPANKRGEGRQKYEAKRQQIFESMTHLVEIDLLRDGEPLPVSNSSNPSHYRILVSRSNTRPTADLYLFNLCDRIPSFPLPLLPGDTEPMVELQTLVDQLYEELGYESFIDYSTSPPLPWSEDDVASWARDRRENL</sequence>
<evidence type="ECO:0000313" key="2">
    <source>
        <dbReference type="Proteomes" id="UP000177870"/>
    </source>
</evidence>
<dbReference type="EMBL" id="CP017599">
    <property type="protein sequence ID" value="AOX00030.1"/>
    <property type="molecule type" value="Genomic_DNA"/>
</dbReference>
<reference evidence="2" key="1">
    <citation type="submission" date="2016-10" db="EMBL/GenBank/DDBJ databases">
        <title>Comparative genomics uncovers the prolific and rare metabolic potential of the cyanobacterial genus Moorea.</title>
        <authorList>
            <person name="Leao T."/>
            <person name="Castelao G."/>
            <person name="Korobeynikov A."/>
            <person name="Monroe E.A."/>
            <person name="Podell S."/>
            <person name="Glukhov E."/>
            <person name="Allen E."/>
            <person name="Gerwick W.H."/>
            <person name="Gerwick L."/>
        </authorList>
    </citation>
    <scope>NUCLEOTIDE SEQUENCE [LARGE SCALE GENOMIC DNA]</scope>
    <source>
        <strain evidence="2">PAL-8-15-08-1</strain>
    </source>
</reference>
<dbReference type="RefSeq" id="WP_070392501.1">
    <property type="nucleotide sequence ID" value="NZ_CP017599.1"/>
</dbReference>
<evidence type="ECO:0000313" key="1">
    <source>
        <dbReference type="EMBL" id="AOX00030.1"/>
    </source>
</evidence>
<gene>
    <name evidence="1" type="ORF">BJP34_11690</name>
</gene>
<accession>A0A1D8TQW5</accession>
<dbReference type="InterPro" id="IPR025132">
    <property type="entry name" value="DUF4058"/>
</dbReference>
<name>A0A1D8TQW5_9CYAN</name>
<organism evidence="1 2">
    <name type="scientific">Moorena producens PAL-8-15-08-1</name>
    <dbReference type="NCBI Taxonomy" id="1458985"/>
    <lineage>
        <taxon>Bacteria</taxon>
        <taxon>Bacillati</taxon>
        <taxon>Cyanobacteriota</taxon>
        <taxon>Cyanophyceae</taxon>
        <taxon>Coleofasciculales</taxon>
        <taxon>Coleofasciculaceae</taxon>
        <taxon>Moorena</taxon>
    </lineage>
</organism>
<dbReference type="AlphaFoldDB" id="A0A1D8TQW5"/>
<dbReference type="OrthoDB" id="517639at2"/>
<protein>
    <recommendedName>
        <fullName evidence="3">DUF4058 domain-containing protein</fullName>
    </recommendedName>
</protein>
<proteinExistence type="predicted"/>